<dbReference type="OrthoDB" id="2689553at2759"/>
<evidence type="ECO:0000313" key="2">
    <source>
        <dbReference type="EMBL" id="KAG2116989.1"/>
    </source>
</evidence>
<feature type="region of interest" description="Disordered" evidence="1">
    <location>
        <begin position="238"/>
        <end position="320"/>
    </location>
</feature>
<dbReference type="GeneID" id="64695550"/>
<comment type="caution">
    <text evidence="2">The sequence shown here is derived from an EMBL/GenBank/DDBJ whole genome shotgun (WGS) entry which is preliminary data.</text>
</comment>
<feature type="compositionally biased region" description="Basic and acidic residues" evidence="1">
    <location>
        <begin position="108"/>
        <end position="124"/>
    </location>
</feature>
<accession>A0A9P7JYF3</accession>
<feature type="region of interest" description="Disordered" evidence="1">
    <location>
        <begin position="502"/>
        <end position="526"/>
    </location>
</feature>
<evidence type="ECO:0000313" key="3">
    <source>
        <dbReference type="Proteomes" id="UP000823399"/>
    </source>
</evidence>
<protein>
    <submittedName>
        <fullName evidence="2">Uncharacterized protein</fullName>
    </submittedName>
</protein>
<dbReference type="AlphaFoldDB" id="A0A9P7JYF3"/>
<name>A0A9P7JYF3_9AGAM</name>
<dbReference type="Proteomes" id="UP000823399">
    <property type="component" value="Unassembled WGS sequence"/>
</dbReference>
<feature type="compositionally biased region" description="Low complexity" evidence="1">
    <location>
        <begin position="269"/>
        <end position="290"/>
    </location>
</feature>
<proteinExistence type="predicted"/>
<feature type="region of interest" description="Disordered" evidence="1">
    <location>
        <begin position="97"/>
        <end position="136"/>
    </location>
</feature>
<organism evidence="2 3">
    <name type="scientific">Suillus discolor</name>
    <dbReference type="NCBI Taxonomy" id="1912936"/>
    <lineage>
        <taxon>Eukaryota</taxon>
        <taxon>Fungi</taxon>
        <taxon>Dikarya</taxon>
        <taxon>Basidiomycota</taxon>
        <taxon>Agaricomycotina</taxon>
        <taxon>Agaricomycetes</taxon>
        <taxon>Agaricomycetidae</taxon>
        <taxon>Boletales</taxon>
        <taxon>Suillineae</taxon>
        <taxon>Suillaceae</taxon>
        <taxon>Suillus</taxon>
    </lineage>
</organism>
<evidence type="ECO:0000256" key="1">
    <source>
        <dbReference type="SAM" id="MobiDB-lite"/>
    </source>
</evidence>
<dbReference type="RefSeq" id="XP_041297878.1">
    <property type="nucleotide sequence ID" value="XM_041433291.1"/>
</dbReference>
<keyword evidence="3" id="KW-1185">Reference proteome</keyword>
<sequence>MNSLEPSNSTAATKVRATINQGLVPQWNCVRVDDPHMKSHPFFPKTVGYVQPAPALAPAPAPAPEPAPAPALSPVLPPAPKRMSVLPIDALPRAGHAHNLTVTGTMTDKGKQSDRGTRRSRDDSPNAEPGRKKQKVLKCLSKAIISDTEDKDRQPTGTIVVKQRPKIIESSGAAAPKSKGMTKNVKQVRFTTSSLSSHITDLQPEAEANIGRVQPKGKGKEKAVNIAEPVRGRGLLKADAEEVRCNRPVSVDTRRPSTTQAPKSHPRSKAAPASKLKAKSQTTRATSRARPPTPIMESEDTADTEASATSQDDVEMDHDTDAERDTDIAADMSDEPADQIMVDQPGAIASAADFPADHWLEATDDAPIPIPPPTPPADPLSLPSTPTILECVLALTTQVTDMQMADNNALARVNAMEQEFDTRISSMCAELSSMQLDVGATVTLVNGLVCLVEKLRQERVIANPSFPPPMLSHGNESSATAFGMRYMNGVFGPLAAPTSLSAGVGQTSASCPPGRPDTQGDTFTSE</sequence>
<dbReference type="EMBL" id="JABBWM010000005">
    <property type="protein sequence ID" value="KAG2116989.1"/>
    <property type="molecule type" value="Genomic_DNA"/>
</dbReference>
<gene>
    <name evidence="2" type="ORF">F5147DRAFT_648607</name>
</gene>
<reference evidence="2" key="1">
    <citation type="journal article" date="2020" name="New Phytol.">
        <title>Comparative genomics reveals dynamic genome evolution in host specialist ectomycorrhizal fungi.</title>
        <authorList>
            <person name="Lofgren L.A."/>
            <person name="Nguyen N.H."/>
            <person name="Vilgalys R."/>
            <person name="Ruytinx J."/>
            <person name="Liao H.L."/>
            <person name="Branco S."/>
            <person name="Kuo A."/>
            <person name="LaButti K."/>
            <person name="Lipzen A."/>
            <person name="Andreopoulos W."/>
            <person name="Pangilinan J."/>
            <person name="Riley R."/>
            <person name="Hundley H."/>
            <person name="Na H."/>
            <person name="Barry K."/>
            <person name="Grigoriev I.V."/>
            <person name="Stajich J.E."/>
            <person name="Kennedy P.G."/>
        </authorList>
    </citation>
    <scope>NUCLEOTIDE SEQUENCE</scope>
    <source>
        <strain evidence="2">FC423</strain>
    </source>
</reference>